<evidence type="ECO:0000313" key="4">
    <source>
        <dbReference type="EMBL" id="MFC2966566.1"/>
    </source>
</evidence>
<organism evidence="4 5">
    <name type="scientific">Acidimangrovimonas pyrenivorans</name>
    <dbReference type="NCBI Taxonomy" id="2030798"/>
    <lineage>
        <taxon>Bacteria</taxon>
        <taxon>Pseudomonadati</taxon>
        <taxon>Pseudomonadota</taxon>
        <taxon>Alphaproteobacteria</taxon>
        <taxon>Rhodobacterales</taxon>
        <taxon>Paracoccaceae</taxon>
        <taxon>Acidimangrovimonas</taxon>
    </lineage>
</organism>
<dbReference type="SUPFAM" id="SSF51735">
    <property type="entry name" value="NAD(P)-binding Rossmann-fold domains"/>
    <property type="match status" value="1"/>
</dbReference>
<keyword evidence="2" id="KW-0520">NAD</keyword>
<dbReference type="PANTHER" id="PTHR43333">
    <property type="entry name" value="2-HACID_DH_C DOMAIN-CONTAINING PROTEIN"/>
    <property type="match status" value="1"/>
</dbReference>
<name>A0ABV7AC94_9RHOB</name>
<keyword evidence="5" id="KW-1185">Reference proteome</keyword>
<keyword evidence="1" id="KW-0560">Oxidoreductase</keyword>
<dbReference type="Gene3D" id="3.40.50.720">
    <property type="entry name" value="NAD(P)-binding Rossmann-like Domain"/>
    <property type="match status" value="2"/>
</dbReference>
<dbReference type="InterPro" id="IPR029753">
    <property type="entry name" value="D-isomer_DH_CS"/>
</dbReference>
<sequence length="312" mass="33124">MPINVYFAAGAARWPQYEAPLKAAFAEAGLDVALSNAAPDPAAVDYIVFAPNGDISDFTPFAGCKGVLNLWAGVEQIVGNQTLTQPLCRMVDPALTEGMVEWVTGHVLRHHLNTDLHVLNQDGVWRNGAVPPIARERPVTVLGLGELGRACGRALAALNFPVTGWSRTAKEVEGIRCLSGEDGLTEALAGAQIVVLLLPLTAGTENLMNAERLAALPEGAVIVNPGRGPLIDDDALLAALDAGHIGHATLDVFRTEPLPAAHPFWAHPKVTVTPHIASETRAPSASRVIAENVRRGEAGEPFLYEVDRARGY</sequence>
<protein>
    <submittedName>
        <fullName evidence="4">2-hydroxyacid dehydrogenase</fullName>
    </submittedName>
</protein>
<evidence type="ECO:0000256" key="1">
    <source>
        <dbReference type="ARBA" id="ARBA00023002"/>
    </source>
</evidence>
<dbReference type="EMBL" id="JBHRSK010000001">
    <property type="protein sequence ID" value="MFC2966566.1"/>
    <property type="molecule type" value="Genomic_DNA"/>
</dbReference>
<feature type="domain" description="D-isomer specific 2-hydroxyacid dehydrogenase NAD-binding" evidence="3">
    <location>
        <begin position="121"/>
        <end position="277"/>
    </location>
</feature>
<dbReference type="Proteomes" id="UP001595443">
    <property type="component" value="Unassembled WGS sequence"/>
</dbReference>
<dbReference type="CDD" id="cd12164">
    <property type="entry name" value="GDH_like_2"/>
    <property type="match status" value="1"/>
</dbReference>
<gene>
    <name evidence="4" type="ORF">ACFOES_00515</name>
</gene>
<comment type="caution">
    <text evidence="4">The sequence shown here is derived from an EMBL/GenBank/DDBJ whole genome shotgun (WGS) entry which is preliminary data.</text>
</comment>
<proteinExistence type="predicted"/>
<accession>A0ABV7AC94</accession>
<dbReference type="PROSITE" id="PS00671">
    <property type="entry name" value="D_2_HYDROXYACID_DH_3"/>
    <property type="match status" value="1"/>
</dbReference>
<evidence type="ECO:0000313" key="5">
    <source>
        <dbReference type="Proteomes" id="UP001595443"/>
    </source>
</evidence>
<dbReference type="Pfam" id="PF02826">
    <property type="entry name" value="2-Hacid_dh_C"/>
    <property type="match status" value="1"/>
</dbReference>
<dbReference type="PANTHER" id="PTHR43333:SF1">
    <property type="entry name" value="D-ISOMER SPECIFIC 2-HYDROXYACID DEHYDROGENASE NAD-BINDING DOMAIN-CONTAINING PROTEIN"/>
    <property type="match status" value="1"/>
</dbReference>
<reference evidence="5" key="1">
    <citation type="journal article" date="2019" name="Int. J. Syst. Evol. Microbiol.">
        <title>The Global Catalogue of Microorganisms (GCM) 10K type strain sequencing project: providing services to taxonomists for standard genome sequencing and annotation.</title>
        <authorList>
            <consortium name="The Broad Institute Genomics Platform"/>
            <consortium name="The Broad Institute Genome Sequencing Center for Infectious Disease"/>
            <person name="Wu L."/>
            <person name="Ma J."/>
        </authorList>
    </citation>
    <scope>NUCLEOTIDE SEQUENCE [LARGE SCALE GENOMIC DNA]</scope>
    <source>
        <strain evidence="5">KCTC 62192</strain>
    </source>
</reference>
<evidence type="ECO:0000259" key="3">
    <source>
        <dbReference type="Pfam" id="PF02826"/>
    </source>
</evidence>
<dbReference type="RefSeq" id="WP_377830788.1">
    <property type="nucleotide sequence ID" value="NZ_JBHRSK010000001.1"/>
</dbReference>
<dbReference type="InterPro" id="IPR006140">
    <property type="entry name" value="D-isomer_DH_NAD-bd"/>
</dbReference>
<evidence type="ECO:0000256" key="2">
    <source>
        <dbReference type="ARBA" id="ARBA00023027"/>
    </source>
</evidence>
<dbReference type="InterPro" id="IPR036291">
    <property type="entry name" value="NAD(P)-bd_dom_sf"/>
</dbReference>